<organism evidence="1 2">
    <name type="scientific">Spiromyces aspiralis</name>
    <dbReference type="NCBI Taxonomy" id="68401"/>
    <lineage>
        <taxon>Eukaryota</taxon>
        <taxon>Fungi</taxon>
        <taxon>Fungi incertae sedis</taxon>
        <taxon>Zoopagomycota</taxon>
        <taxon>Kickxellomycotina</taxon>
        <taxon>Kickxellomycetes</taxon>
        <taxon>Kickxellales</taxon>
        <taxon>Kickxellaceae</taxon>
        <taxon>Spiromyces</taxon>
    </lineage>
</organism>
<reference evidence="1" key="1">
    <citation type="submission" date="2022-06" db="EMBL/GenBank/DDBJ databases">
        <title>Phylogenomic reconstructions and comparative analyses of Kickxellomycotina fungi.</title>
        <authorList>
            <person name="Reynolds N.K."/>
            <person name="Stajich J.E."/>
            <person name="Barry K."/>
            <person name="Grigoriev I.V."/>
            <person name="Crous P."/>
            <person name="Smith M.E."/>
        </authorList>
    </citation>
    <scope>NUCLEOTIDE SEQUENCE</scope>
    <source>
        <strain evidence="1">RSA 2271</strain>
    </source>
</reference>
<evidence type="ECO:0000313" key="2">
    <source>
        <dbReference type="Proteomes" id="UP001145114"/>
    </source>
</evidence>
<keyword evidence="2" id="KW-1185">Reference proteome</keyword>
<feature type="non-terminal residue" evidence="1">
    <location>
        <position position="335"/>
    </location>
</feature>
<dbReference type="Proteomes" id="UP001145114">
    <property type="component" value="Unassembled WGS sequence"/>
</dbReference>
<gene>
    <name evidence="1" type="ORF">EV182_006210</name>
</gene>
<accession>A0ACC1HLI1</accession>
<name>A0ACC1HLI1_9FUNG</name>
<sequence>MHLSSLESSGLIEDQGWRPPQGPREHTADLELQEARAELSAQDSEDDVLEYYRQSQGTSEDLSSRKQQMSVEATVNDQAGRPAKADHERSPAQGPVPQGSLTSPNTLKFKHLPSKSTVVAQVSVPSSPSAARSTPVSFYSPTSLAPAEAGSQHSGGVNNDEDIKESMQLPPSHFSGQMEPMSHDTISKSAITAGLSRHDSTERMATGEDRPRVTRFNATNPFANPALVRAERARLNKRPMPTLAASASRLPVPGGDHGPTADAPAALVLEKPFVSPVNAEDNWVEQAVRTPATPEGASNGDTLDESPAGTSALSLPLSKLGGQEITGVATTPTDG</sequence>
<dbReference type="EMBL" id="JAMZIH010002477">
    <property type="protein sequence ID" value="KAJ1677420.1"/>
    <property type="molecule type" value="Genomic_DNA"/>
</dbReference>
<protein>
    <submittedName>
        <fullName evidence="1">Uncharacterized protein</fullName>
    </submittedName>
</protein>
<comment type="caution">
    <text evidence="1">The sequence shown here is derived from an EMBL/GenBank/DDBJ whole genome shotgun (WGS) entry which is preliminary data.</text>
</comment>
<evidence type="ECO:0000313" key="1">
    <source>
        <dbReference type="EMBL" id="KAJ1677420.1"/>
    </source>
</evidence>
<proteinExistence type="predicted"/>